<reference evidence="2 3" key="1">
    <citation type="journal article" date="2019" name="Nat. Ecol. Evol.">
        <title>Megaphylogeny resolves global patterns of mushroom evolution.</title>
        <authorList>
            <person name="Varga T."/>
            <person name="Krizsan K."/>
            <person name="Foldi C."/>
            <person name="Dima B."/>
            <person name="Sanchez-Garcia M."/>
            <person name="Sanchez-Ramirez S."/>
            <person name="Szollosi G.J."/>
            <person name="Szarkandi J.G."/>
            <person name="Papp V."/>
            <person name="Albert L."/>
            <person name="Andreopoulos W."/>
            <person name="Angelini C."/>
            <person name="Antonin V."/>
            <person name="Barry K.W."/>
            <person name="Bougher N.L."/>
            <person name="Buchanan P."/>
            <person name="Buyck B."/>
            <person name="Bense V."/>
            <person name="Catcheside P."/>
            <person name="Chovatia M."/>
            <person name="Cooper J."/>
            <person name="Damon W."/>
            <person name="Desjardin D."/>
            <person name="Finy P."/>
            <person name="Geml J."/>
            <person name="Haridas S."/>
            <person name="Hughes K."/>
            <person name="Justo A."/>
            <person name="Karasinski D."/>
            <person name="Kautmanova I."/>
            <person name="Kiss B."/>
            <person name="Kocsube S."/>
            <person name="Kotiranta H."/>
            <person name="LaButti K.M."/>
            <person name="Lechner B.E."/>
            <person name="Liimatainen K."/>
            <person name="Lipzen A."/>
            <person name="Lukacs Z."/>
            <person name="Mihaltcheva S."/>
            <person name="Morgado L.N."/>
            <person name="Niskanen T."/>
            <person name="Noordeloos M.E."/>
            <person name="Ohm R.A."/>
            <person name="Ortiz-Santana B."/>
            <person name="Ovrebo C."/>
            <person name="Racz N."/>
            <person name="Riley R."/>
            <person name="Savchenko A."/>
            <person name="Shiryaev A."/>
            <person name="Soop K."/>
            <person name="Spirin V."/>
            <person name="Szebenyi C."/>
            <person name="Tomsovsky M."/>
            <person name="Tulloss R.E."/>
            <person name="Uehling J."/>
            <person name="Grigoriev I.V."/>
            <person name="Vagvolgyi C."/>
            <person name="Papp T."/>
            <person name="Martin F.M."/>
            <person name="Miettinen O."/>
            <person name="Hibbett D.S."/>
            <person name="Nagy L.G."/>
        </authorList>
    </citation>
    <scope>NUCLEOTIDE SEQUENCE [LARGE SCALE GENOMIC DNA]</scope>
    <source>
        <strain evidence="2 3">CBS 962.96</strain>
    </source>
</reference>
<dbReference type="Gene3D" id="1.10.340.70">
    <property type="match status" value="1"/>
</dbReference>
<dbReference type="AlphaFoldDB" id="A0A4S8KX09"/>
<name>A0A4S8KX09_DENBC</name>
<organism evidence="2 3">
    <name type="scientific">Dendrothele bispora (strain CBS 962.96)</name>
    <dbReference type="NCBI Taxonomy" id="1314807"/>
    <lineage>
        <taxon>Eukaryota</taxon>
        <taxon>Fungi</taxon>
        <taxon>Dikarya</taxon>
        <taxon>Basidiomycota</taxon>
        <taxon>Agaricomycotina</taxon>
        <taxon>Agaricomycetes</taxon>
        <taxon>Agaricomycetidae</taxon>
        <taxon>Agaricales</taxon>
        <taxon>Agaricales incertae sedis</taxon>
        <taxon>Dendrothele</taxon>
    </lineage>
</organism>
<feature type="domain" description="Integrase zinc-binding" evidence="1">
    <location>
        <begin position="2"/>
        <end position="52"/>
    </location>
</feature>
<sequence>MSDIHDCKTEAAHAGYHRCYNRLASSHYWPRMSRDLKRFVETCDICQKAKPRRHAPIGML</sequence>
<keyword evidence="3" id="KW-1185">Reference proteome</keyword>
<accession>A0A4S8KX09</accession>
<proteinExistence type="predicted"/>
<evidence type="ECO:0000313" key="3">
    <source>
        <dbReference type="Proteomes" id="UP000297245"/>
    </source>
</evidence>
<evidence type="ECO:0000313" key="2">
    <source>
        <dbReference type="EMBL" id="THU80373.1"/>
    </source>
</evidence>
<feature type="non-terminal residue" evidence="2">
    <location>
        <position position="60"/>
    </location>
</feature>
<protein>
    <recommendedName>
        <fullName evidence="1">Integrase zinc-binding domain-containing protein</fullName>
    </recommendedName>
</protein>
<dbReference type="EMBL" id="ML179910">
    <property type="protein sequence ID" value="THU80373.1"/>
    <property type="molecule type" value="Genomic_DNA"/>
</dbReference>
<dbReference type="InterPro" id="IPR041588">
    <property type="entry name" value="Integrase_H2C2"/>
</dbReference>
<gene>
    <name evidence="2" type="ORF">K435DRAFT_695818</name>
</gene>
<dbReference type="OrthoDB" id="2273864at2759"/>
<dbReference type="Pfam" id="PF17921">
    <property type="entry name" value="Integrase_H2C2"/>
    <property type="match status" value="1"/>
</dbReference>
<evidence type="ECO:0000259" key="1">
    <source>
        <dbReference type="Pfam" id="PF17921"/>
    </source>
</evidence>
<dbReference type="Proteomes" id="UP000297245">
    <property type="component" value="Unassembled WGS sequence"/>
</dbReference>